<proteinExistence type="predicted"/>
<evidence type="ECO:0000313" key="3">
    <source>
        <dbReference type="Proteomes" id="UP000018936"/>
    </source>
</evidence>
<dbReference type="AlphaFoldDB" id="V8PCE1"/>
<reference evidence="2 3" key="1">
    <citation type="journal article" date="2013" name="Proc. Natl. Acad. Sci. U.S.A.">
        <title>The king cobra genome reveals dynamic gene evolution and adaptation in the snake venom system.</title>
        <authorList>
            <person name="Vonk F.J."/>
            <person name="Casewell N.R."/>
            <person name="Henkel C.V."/>
            <person name="Heimberg A.M."/>
            <person name="Jansen H.J."/>
            <person name="McCleary R.J."/>
            <person name="Kerkkamp H.M."/>
            <person name="Vos R.A."/>
            <person name="Guerreiro I."/>
            <person name="Calvete J.J."/>
            <person name="Wuster W."/>
            <person name="Woods A.E."/>
            <person name="Logan J.M."/>
            <person name="Harrison R.A."/>
            <person name="Castoe T.A."/>
            <person name="de Koning A.P."/>
            <person name="Pollock D.D."/>
            <person name="Yandell M."/>
            <person name="Calderon D."/>
            <person name="Renjifo C."/>
            <person name="Currier R.B."/>
            <person name="Salgado D."/>
            <person name="Pla D."/>
            <person name="Sanz L."/>
            <person name="Hyder A.S."/>
            <person name="Ribeiro J.M."/>
            <person name="Arntzen J.W."/>
            <person name="van den Thillart G.E."/>
            <person name="Boetzer M."/>
            <person name="Pirovano W."/>
            <person name="Dirks R.P."/>
            <person name="Spaink H.P."/>
            <person name="Duboule D."/>
            <person name="McGlinn E."/>
            <person name="Kini R.M."/>
            <person name="Richardson M.K."/>
        </authorList>
    </citation>
    <scope>NUCLEOTIDE SEQUENCE</scope>
    <source>
        <tissue evidence="2">Blood</tissue>
    </source>
</reference>
<protein>
    <submittedName>
        <fullName evidence="2">Uncharacterized protein</fullName>
    </submittedName>
</protein>
<organism evidence="2 3">
    <name type="scientific">Ophiophagus hannah</name>
    <name type="common">King cobra</name>
    <name type="synonym">Naja hannah</name>
    <dbReference type="NCBI Taxonomy" id="8665"/>
    <lineage>
        <taxon>Eukaryota</taxon>
        <taxon>Metazoa</taxon>
        <taxon>Chordata</taxon>
        <taxon>Craniata</taxon>
        <taxon>Vertebrata</taxon>
        <taxon>Euteleostomi</taxon>
        <taxon>Lepidosauria</taxon>
        <taxon>Squamata</taxon>
        <taxon>Bifurcata</taxon>
        <taxon>Unidentata</taxon>
        <taxon>Episquamata</taxon>
        <taxon>Toxicofera</taxon>
        <taxon>Serpentes</taxon>
        <taxon>Colubroidea</taxon>
        <taxon>Elapidae</taxon>
        <taxon>Elapinae</taxon>
        <taxon>Ophiophagus</taxon>
    </lineage>
</organism>
<dbReference type="Proteomes" id="UP000018936">
    <property type="component" value="Unassembled WGS sequence"/>
</dbReference>
<sequence length="476" mass="52120">MQPLNPPLGSDPLSPGGQRRNFCDWMRKPTAGGPEPAWALPLHPGREAVASLGRAVASCQGHSAPAPRPFGRDACLVPDLWDRCSPINVPGLIGESGSVALKQTHGKRPANRRLSFGDTICADPVLPHQEKKGQFSGTCLAGNQGCGKADRPRRQRPVSLTPPLLKRKSPCPNTSHALGSLSSREGLGKGALVLTPTLPSLEGLHPNYGSGLKVSDRLVSVRACVLSFKAPLVSKGGGWKERGRGTRKCLDLKWVRGSGRTSPGNCACKVFHTGLGITPTEIELLLIPQGQIPVGANAKFALFAIFCRALFFRLHCLIGHKFNEKKKKTTTTRTICKGHAGQRRRIATHRLSQDILNSKDWEKMLPGRPFMTLLDGQPQEKRVEILFRLWIWCSNSPATWVSLLSSPNLPTSSHPFNCARGSRNGLLASNRDGILTFTARLLRANEEKLFRALRLRQSQERRPHLIGDFQLHPIPH</sequence>
<keyword evidence="3" id="KW-1185">Reference proteome</keyword>
<feature type="region of interest" description="Disordered" evidence="1">
    <location>
        <begin position="146"/>
        <end position="180"/>
    </location>
</feature>
<comment type="caution">
    <text evidence="2">The sequence shown here is derived from an EMBL/GenBank/DDBJ whole genome shotgun (WGS) entry which is preliminary data.</text>
</comment>
<evidence type="ECO:0000313" key="2">
    <source>
        <dbReference type="EMBL" id="ETE71552.1"/>
    </source>
</evidence>
<gene>
    <name evidence="2" type="ORF">L345_02651</name>
</gene>
<name>V8PCE1_OPHHA</name>
<feature type="compositionally biased region" description="Low complexity" evidence="1">
    <location>
        <begin position="7"/>
        <end position="17"/>
    </location>
</feature>
<feature type="region of interest" description="Disordered" evidence="1">
    <location>
        <begin position="1"/>
        <end position="28"/>
    </location>
</feature>
<feature type="compositionally biased region" description="Polar residues" evidence="1">
    <location>
        <begin position="171"/>
        <end position="180"/>
    </location>
</feature>
<feature type="non-terminal residue" evidence="2">
    <location>
        <position position="1"/>
    </location>
</feature>
<accession>V8PCE1</accession>
<dbReference type="EMBL" id="AZIM01000346">
    <property type="protein sequence ID" value="ETE71552.1"/>
    <property type="molecule type" value="Genomic_DNA"/>
</dbReference>
<evidence type="ECO:0000256" key="1">
    <source>
        <dbReference type="SAM" id="MobiDB-lite"/>
    </source>
</evidence>